<dbReference type="CDD" id="cd00412">
    <property type="entry name" value="pyrophosphatase"/>
    <property type="match status" value="1"/>
</dbReference>
<dbReference type="AlphaFoldDB" id="A0A8H7V7N8"/>
<reference evidence="16" key="1">
    <citation type="submission" date="2020-12" db="EMBL/GenBank/DDBJ databases">
        <title>Metabolic potential, ecology and presence of endohyphal bacteria is reflected in genomic diversity of Mucoromycotina.</title>
        <authorList>
            <person name="Muszewska A."/>
            <person name="Okrasinska A."/>
            <person name="Steczkiewicz K."/>
            <person name="Drgas O."/>
            <person name="Orlowska M."/>
            <person name="Perlinska-Lenart U."/>
            <person name="Aleksandrzak-Piekarczyk T."/>
            <person name="Szatraj K."/>
            <person name="Zielenkiewicz U."/>
            <person name="Pilsyk S."/>
            <person name="Malc E."/>
            <person name="Mieczkowski P."/>
            <person name="Kruszewska J.S."/>
            <person name="Biernat P."/>
            <person name="Pawlowska J."/>
        </authorList>
    </citation>
    <scope>NUCLEOTIDE SEQUENCE</scope>
    <source>
        <strain evidence="16">CBS 226.32</strain>
    </source>
</reference>
<dbReference type="Gene3D" id="2.30.30.40">
    <property type="entry name" value="SH3 Domains"/>
    <property type="match status" value="1"/>
</dbReference>
<dbReference type="GO" id="GO:0006796">
    <property type="term" value="P:phosphate-containing compound metabolic process"/>
    <property type="evidence" value="ECO:0007669"/>
    <property type="project" value="InterPro"/>
</dbReference>
<evidence type="ECO:0000256" key="2">
    <source>
        <dbReference type="ARBA" id="ARBA00004496"/>
    </source>
</evidence>
<evidence type="ECO:0000256" key="11">
    <source>
        <dbReference type="ARBA" id="ARBA00040300"/>
    </source>
</evidence>
<protein>
    <recommendedName>
        <fullName evidence="11">Inorganic pyrophosphatase</fullName>
        <ecNumber evidence="4">3.6.1.1</ecNumber>
    </recommendedName>
    <alternativeName>
        <fullName evidence="10">Pyrophosphate phospho-hydrolase</fullName>
    </alternativeName>
</protein>
<dbReference type="InterPro" id="IPR036649">
    <property type="entry name" value="Pyrophosphatase_sf"/>
</dbReference>
<evidence type="ECO:0000256" key="1">
    <source>
        <dbReference type="ARBA" id="ARBA00001946"/>
    </source>
</evidence>
<evidence type="ECO:0000256" key="3">
    <source>
        <dbReference type="ARBA" id="ARBA00006220"/>
    </source>
</evidence>
<evidence type="ECO:0000256" key="7">
    <source>
        <dbReference type="ARBA" id="ARBA00022723"/>
    </source>
</evidence>
<keyword evidence="6" id="KW-0963">Cytoplasm</keyword>
<keyword evidence="5 13" id="KW-0728">SH3 domain</keyword>
<dbReference type="SUPFAM" id="SSF50324">
    <property type="entry name" value="Inorganic pyrophosphatase"/>
    <property type="match status" value="1"/>
</dbReference>
<dbReference type="FunFam" id="3.90.80.10:FF:000004">
    <property type="entry name" value="Inorganic pyrophosphatase"/>
    <property type="match status" value="1"/>
</dbReference>
<feature type="compositionally biased region" description="Low complexity" evidence="14">
    <location>
        <begin position="291"/>
        <end position="302"/>
    </location>
</feature>
<dbReference type="PANTHER" id="PTHR10286">
    <property type="entry name" value="INORGANIC PYROPHOSPHATASE"/>
    <property type="match status" value="1"/>
</dbReference>
<dbReference type="PROSITE" id="PS50002">
    <property type="entry name" value="SH3"/>
    <property type="match status" value="1"/>
</dbReference>
<dbReference type="GO" id="GO:0000287">
    <property type="term" value="F:magnesium ion binding"/>
    <property type="evidence" value="ECO:0007669"/>
    <property type="project" value="InterPro"/>
</dbReference>
<comment type="caution">
    <text evidence="16">The sequence shown here is derived from an EMBL/GenBank/DDBJ whole genome shotgun (WGS) entry which is preliminary data.</text>
</comment>
<dbReference type="Pfam" id="PF07653">
    <property type="entry name" value="SH3_2"/>
    <property type="match status" value="1"/>
</dbReference>
<dbReference type="PROSITE" id="PS00387">
    <property type="entry name" value="PPASE"/>
    <property type="match status" value="1"/>
</dbReference>
<dbReference type="OrthoDB" id="1608002at2759"/>
<organism evidence="16 17">
    <name type="scientific">Mucor plumbeus</name>
    <dbReference type="NCBI Taxonomy" id="97098"/>
    <lineage>
        <taxon>Eukaryota</taxon>
        <taxon>Fungi</taxon>
        <taxon>Fungi incertae sedis</taxon>
        <taxon>Mucoromycota</taxon>
        <taxon>Mucoromycotina</taxon>
        <taxon>Mucoromycetes</taxon>
        <taxon>Mucorales</taxon>
        <taxon>Mucorineae</taxon>
        <taxon>Mucoraceae</taxon>
        <taxon>Mucor</taxon>
    </lineage>
</organism>
<evidence type="ECO:0000313" key="16">
    <source>
        <dbReference type="EMBL" id="KAG2208582.1"/>
    </source>
</evidence>
<keyword evidence="8" id="KW-0378">Hydrolase</keyword>
<evidence type="ECO:0000256" key="9">
    <source>
        <dbReference type="ARBA" id="ARBA00022842"/>
    </source>
</evidence>
<evidence type="ECO:0000256" key="10">
    <source>
        <dbReference type="ARBA" id="ARBA00032535"/>
    </source>
</evidence>
<evidence type="ECO:0000256" key="14">
    <source>
        <dbReference type="SAM" id="MobiDB-lite"/>
    </source>
</evidence>
<comment type="subcellular location">
    <subcellularLocation>
        <location evidence="2">Cytoplasm</location>
    </subcellularLocation>
</comment>
<sequence length="511" mass="57873">MAIDYELSTVGKQYTEAHRIYVEKDGQIISPFHDIPLYADAEKKIVNMIVEIPRWSNAKFEISTGEKYNPIKQDVKKGKVRFVRNCFPYKGYIWNYGALPQTWEDPTVITPDTNAKGDNDPIDVCEIGEEIAYRGQIKQVKILGVMALLDEGETDWKLIAIDIKDPMAEKLNDIEDIEKYFPELIKATHHWFKIYKIPDGKPANEFAFNGECKNRTYAEAVVKETHEAWKRLINGKTPCKADTHDISVSNVTIQHSPYNISKELHKQGKIEKITRKGSMGKKNFQQRMRKTNTTSANTTSKTQSMKKNDISVSSCSSSETEEEDEIEEVYNNHIQDFNTINKKSSLIVNAAPSIKSLRASQIKVALRTSVVVAEEDDKQLENEVAQVVVATSANDLKKIPMNSTLSLSSTKNAAVQNVIIRDFAYPTDSPLHFGRNALTSLNNQSIVSLSSPDFNGRDARVLFDFSPETEYEIELKAGQIIWVQYRQCPGWLIADVQDETGLIPESYVEFI</sequence>
<dbReference type="InterPro" id="IPR036028">
    <property type="entry name" value="SH3-like_dom_sf"/>
</dbReference>
<dbReference type="SUPFAM" id="SSF50044">
    <property type="entry name" value="SH3-domain"/>
    <property type="match status" value="1"/>
</dbReference>
<dbReference type="SMART" id="SM00326">
    <property type="entry name" value="SH3"/>
    <property type="match status" value="1"/>
</dbReference>
<evidence type="ECO:0000259" key="15">
    <source>
        <dbReference type="PROSITE" id="PS50002"/>
    </source>
</evidence>
<evidence type="ECO:0000256" key="6">
    <source>
        <dbReference type="ARBA" id="ARBA00022490"/>
    </source>
</evidence>
<evidence type="ECO:0000256" key="4">
    <source>
        <dbReference type="ARBA" id="ARBA00012146"/>
    </source>
</evidence>
<proteinExistence type="inferred from homology"/>
<dbReference type="GO" id="GO:0005737">
    <property type="term" value="C:cytoplasm"/>
    <property type="evidence" value="ECO:0007669"/>
    <property type="project" value="UniProtKB-SubCell"/>
</dbReference>
<comment type="cofactor">
    <cofactor evidence="1">
        <name>Mg(2+)</name>
        <dbReference type="ChEBI" id="CHEBI:18420"/>
    </cofactor>
</comment>
<keyword evidence="7" id="KW-0479">Metal-binding</keyword>
<feature type="region of interest" description="Disordered" evidence="14">
    <location>
        <begin position="266"/>
        <end position="324"/>
    </location>
</feature>
<dbReference type="EC" id="3.6.1.1" evidence="4"/>
<dbReference type="Gene3D" id="3.90.80.10">
    <property type="entry name" value="Inorganic pyrophosphatase"/>
    <property type="match status" value="1"/>
</dbReference>
<dbReference type="InterPro" id="IPR001452">
    <property type="entry name" value="SH3_domain"/>
</dbReference>
<dbReference type="Proteomes" id="UP000650833">
    <property type="component" value="Unassembled WGS sequence"/>
</dbReference>
<evidence type="ECO:0000256" key="8">
    <source>
        <dbReference type="ARBA" id="ARBA00022801"/>
    </source>
</evidence>
<dbReference type="EMBL" id="JAEPRC010000111">
    <property type="protein sequence ID" value="KAG2208582.1"/>
    <property type="molecule type" value="Genomic_DNA"/>
</dbReference>
<comment type="catalytic activity">
    <reaction evidence="12">
        <text>diphosphate + H2O = 2 phosphate + H(+)</text>
        <dbReference type="Rhea" id="RHEA:24576"/>
        <dbReference type="ChEBI" id="CHEBI:15377"/>
        <dbReference type="ChEBI" id="CHEBI:15378"/>
        <dbReference type="ChEBI" id="CHEBI:33019"/>
        <dbReference type="ChEBI" id="CHEBI:43474"/>
        <dbReference type="EC" id="3.6.1.1"/>
    </reaction>
</comment>
<name>A0A8H7V7N8_9FUNG</name>
<evidence type="ECO:0000313" key="17">
    <source>
        <dbReference type="Proteomes" id="UP000650833"/>
    </source>
</evidence>
<evidence type="ECO:0000256" key="12">
    <source>
        <dbReference type="ARBA" id="ARBA00047820"/>
    </source>
</evidence>
<keyword evidence="9" id="KW-0460">Magnesium</keyword>
<gene>
    <name evidence="16" type="ORF">INT46_004917</name>
</gene>
<evidence type="ECO:0000256" key="5">
    <source>
        <dbReference type="ARBA" id="ARBA00022443"/>
    </source>
</evidence>
<dbReference type="GO" id="GO:0004427">
    <property type="term" value="F:inorganic diphosphate phosphatase activity"/>
    <property type="evidence" value="ECO:0007669"/>
    <property type="project" value="UniProtKB-EC"/>
</dbReference>
<feature type="domain" description="SH3" evidence="15">
    <location>
        <begin position="454"/>
        <end position="511"/>
    </location>
</feature>
<dbReference type="InterPro" id="IPR008162">
    <property type="entry name" value="Pyrophosphatase"/>
</dbReference>
<accession>A0A8H7V7N8</accession>
<keyword evidence="17" id="KW-1185">Reference proteome</keyword>
<dbReference type="Pfam" id="PF00719">
    <property type="entry name" value="Pyrophosphatase"/>
    <property type="match status" value="1"/>
</dbReference>
<evidence type="ECO:0000256" key="13">
    <source>
        <dbReference type="PROSITE-ProRule" id="PRU00192"/>
    </source>
</evidence>
<comment type="similarity">
    <text evidence="3">Belongs to the PPase family.</text>
</comment>